<dbReference type="OMA" id="REAPACE"/>
<keyword evidence="5" id="KW-1185">Reference proteome</keyword>
<dbReference type="Pfam" id="PF13405">
    <property type="entry name" value="EF-hand_6"/>
    <property type="match status" value="1"/>
</dbReference>
<feature type="coiled-coil region" evidence="2">
    <location>
        <begin position="340"/>
        <end position="370"/>
    </location>
</feature>
<feature type="domain" description="EF-hand" evidence="3">
    <location>
        <begin position="59"/>
        <end position="94"/>
    </location>
</feature>
<dbReference type="GO" id="GO:0005509">
    <property type="term" value="F:calcium ion binding"/>
    <property type="evidence" value="ECO:0007669"/>
    <property type="project" value="InterPro"/>
</dbReference>
<sequence>MSSVSQMQAPMGAATSSGGSELREVLIDKARELFSLCDIETKGFMTKRCMRRLNGEIPLDLDQLEEVFDRLDRDGNGFLTLDEFTNGFGMFMGIDTRPRKMSSSQEEMLETFQESRGRIRHVSFVEEVDENEDVDKQFEEFLDRLGVHQLFKDEDYVKLMWGHLRTENPDMLTNFEEFLLKVTGNIKKTEKEFTSLESALINRKQQQDEEVQKLYEEMEIQLRQEKERTLNEERKRQDRLQSELATELSNKDFILQDLMSKHSQLEQRFKQINSQDTDIRIKNAKLEKERDTLKKKLNETEAIVQKMQSYMVSLRQQSLDEKRARAQSALQATEAMVLEREQMIKQLEILRTMNKQLLDQKDEINSLLQQHQ</sequence>
<keyword evidence="2" id="KW-0175">Coiled coil</keyword>
<accession>A0A7M7KYG4</accession>
<dbReference type="RefSeq" id="XP_022672457.1">
    <property type="nucleotide sequence ID" value="XM_022816722.1"/>
</dbReference>
<dbReference type="InterPro" id="IPR018247">
    <property type="entry name" value="EF_Hand_1_Ca_BS"/>
</dbReference>
<organism evidence="4 5">
    <name type="scientific">Varroa destructor</name>
    <name type="common">Honeybee mite</name>
    <dbReference type="NCBI Taxonomy" id="109461"/>
    <lineage>
        <taxon>Eukaryota</taxon>
        <taxon>Metazoa</taxon>
        <taxon>Ecdysozoa</taxon>
        <taxon>Arthropoda</taxon>
        <taxon>Chelicerata</taxon>
        <taxon>Arachnida</taxon>
        <taxon>Acari</taxon>
        <taxon>Parasitiformes</taxon>
        <taxon>Mesostigmata</taxon>
        <taxon>Gamasina</taxon>
        <taxon>Dermanyssoidea</taxon>
        <taxon>Varroidae</taxon>
        <taxon>Varroa</taxon>
    </lineage>
</organism>
<dbReference type="GeneID" id="111255084"/>
<dbReference type="SMART" id="SM00054">
    <property type="entry name" value="EFh"/>
    <property type="match status" value="1"/>
</dbReference>
<feature type="coiled-coil region" evidence="2">
    <location>
        <begin position="197"/>
        <end position="303"/>
    </location>
</feature>
<dbReference type="PROSITE" id="PS00018">
    <property type="entry name" value="EF_HAND_1"/>
    <property type="match status" value="1"/>
</dbReference>
<dbReference type="InParanoid" id="A0A7M7KYG4"/>
<evidence type="ECO:0000256" key="2">
    <source>
        <dbReference type="SAM" id="Coils"/>
    </source>
</evidence>
<dbReference type="Proteomes" id="UP000594260">
    <property type="component" value="Unplaced"/>
</dbReference>
<dbReference type="SUPFAM" id="SSF47473">
    <property type="entry name" value="EF-hand"/>
    <property type="match status" value="1"/>
</dbReference>
<dbReference type="OrthoDB" id="6512964at2759"/>
<keyword evidence="1" id="KW-0106">Calcium</keyword>
<dbReference type="Gene3D" id="1.10.238.10">
    <property type="entry name" value="EF-hand"/>
    <property type="match status" value="1"/>
</dbReference>
<evidence type="ECO:0000313" key="5">
    <source>
        <dbReference type="Proteomes" id="UP000594260"/>
    </source>
</evidence>
<name>A0A7M7KYG4_VARDE</name>
<dbReference type="InterPro" id="IPR002048">
    <property type="entry name" value="EF_hand_dom"/>
</dbReference>
<evidence type="ECO:0000313" key="4">
    <source>
        <dbReference type="EnsemblMetazoa" id="XP_022672457"/>
    </source>
</evidence>
<evidence type="ECO:0000259" key="3">
    <source>
        <dbReference type="PROSITE" id="PS50222"/>
    </source>
</evidence>
<reference evidence="4" key="1">
    <citation type="submission" date="2021-01" db="UniProtKB">
        <authorList>
            <consortium name="EnsemblMetazoa"/>
        </authorList>
    </citation>
    <scope>IDENTIFICATION</scope>
</reference>
<dbReference type="EnsemblMetazoa" id="XM_022816722">
    <property type="protein sequence ID" value="XP_022672457"/>
    <property type="gene ID" value="LOC111255084"/>
</dbReference>
<dbReference type="InterPro" id="IPR011992">
    <property type="entry name" value="EF-hand-dom_pair"/>
</dbReference>
<dbReference type="KEGG" id="vde:111255084"/>
<proteinExistence type="predicted"/>
<dbReference type="PROSITE" id="PS50222">
    <property type="entry name" value="EF_HAND_2"/>
    <property type="match status" value="1"/>
</dbReference>
<protein>
    <recommendedName>
        <fullName evidence="3">EF-hand domain-containing protein</fullName>
    </recommendedName>
</protein>
<dbReference type="AlphaFoldDB" id="A0A7M7KYG4"/>
<evidence type="ECO:0000256" key="1">
    <source>
        <dbReference type="ARBA" id="ARBA00022837"/>
    </source>
</evidence>